<dbReference type="GO" id="GO:0016020">
    <property type="term" value="C:membrane"/>
    <property type="evidence" value="ECO:0007669"/>
    <property type="project" value="UniProtKB-SubCell"/>
</dbReference>
<evidence type="ECO:0000256" key="3">
    <source>
        <dbReference type="ARBA" id="ARBA00022692"/>
    </source>
</evidence>
<evidence type="ECO:0000256" key="5">
    <source>
        <dbReference type="ARBA" id="ARBA00023136"/>
    </source>
</evidence>
<dbReference type="EMBL" id="JADKFW010000004">
    <property type="protein sequence ID" value="MBK9716946.1"/>
    <property type="molecule type" value="Genomic_DNA"/>
</dbReference>
<evidence type="ECO:0000256" key="1">
    <source>
        <dbReference type="ARBA" id="ARBA00004141"/>
    </source>
</evidence>
<keyword evidence="5 6" id="KW-0472">Membrane</keyword>
<gene>
    <name evidence="7" type="ORF">IPO85_05415</name>
</gene>
<evidence type="ECO:0000256" key="6">
    <source>
        <dbReference type="SAM" id="Phobius"/>
    </source>
</evidence>
<evidence type="ECO:0000256" key="4">
    <source>
        <dbReference type="ARBA" id="ARBA00022989"/>
    </source>
</evidence>
<protein>
    <submittedName>
        <fullName evidence="7">AI-2E family transporter</fullName>
    </submittedName>
</protein>
<dbReference type="PANTHER" id="PTHR21716">
    <property type="entry name" value="TRANSMEMBRANE PROTEIN"/>
    <property type="match status" value="1"/>
</dbReference>
<comment type="caution">
    <text evidence="7">The sequence shown here is derived from an EMBL/GenBank/DDBJ whole genome shotgun (WGS) entry which is preliminary data.</text>
</comment>
<dbReference type="Pfam" id="PF01594">
    <property type="entry name" value="AI-2E_transport"/>
    <property type="match status" value="1"/>
</dbReference>
<dbReference type="AlphaFoldDB" id="A0A9D7S8P9"/>
<feature type="transmembrane region" description="Helical" evidence="6">
    <location>
        <begin position="112"/>
        <end position="137"/>
    </location>
</feature>
<organism evidence="7 8">
    <name type="scientific">Candidatus Defluviibacterium haderslevense</name>
    <dbReference type="NCBI Taxonomy" id="2981993"/>
    <lineage>
        <taxon>Bacteria</taxon>
        <taxon>Pseudomonadati</taxon>
        <taxon>Bacteroidota</taxon>
        <taxon>Saprospiria</taxon>
        <taxon>Saprospirales</taxon>
        <taxon>Saprospiraceae</taxon>
        <taxon>Candidatus Defluviibacterium</taxon>
    </lineage>
</organism>
<accession>A0A9D7S8P9</accession>
<reference evidence="7 8" key="1">
    <citation type="submission" date="2020-10" db="EMBL/GenBank/DDBJ databases">
        <title>Connecting structure to function with the recovery of over 1000 high-quality activated sludge metagenome-assembled genomes encoding full-length rRNA genes using long-read sequencing.</title>
        <authorList>
            <person name="Singleton C.M."/>
            <person name="Petriglieri F."/>
            <person name="Kristensen J.M."/>
            <person name="Kirkegaard R.H."/>
            <person name="Michaelsen T.Y."/>
            <person name="Andersen M.H."/>
            <person name="Karst S.M."/>
            <person name="Dueholm M.S."/>
            <person name="Nielsen P.H."/>
            <person name="Albertsen M."/>
        </authorList>
    </citation>
    <scope>NUCLEOTIDE SEQUENCE [LARGE SCALE GENOMIC DNA]</scope>
    <source>
        <strain evidence="7">Ribe_18-Q3-R11-54_BAT3C.373</strain>
    </source>
</reference>
<dbReference type="PANTHER" id="PTHR21716:SF4">
    <property type="entry name" value="TRANSMEMBRANE PROTEIN 245"/>
    <property type="match status" value="1"/>
</dbReference>
<comment type="similarity">
    <text evidence="2">Belongs to the autoinducer-2 exporter (AI-2E) (TC 2.A.86) family.</text>
</comment>
<evidence type="ECO:0000256" key="2">
    <source>
        <dbReference type="ARBA" id="ARBA00009773"/>
    </source>
</evidence>
<feature type="transmembrane region" description="Helical" evidence="6">
    <location>
        <begin position="57"/>
        <end position="80"/>
    </location>
</feature>
<feature type="transmembrane region" description="Helical" evidence="6">
    <location>
        <begin position="143"/>
        <end position="172"/>
    </location>
</feature>
<evidence type="ECO:0000313" key="7">
    <source>
        <dbReference type="EMBL" id="MBK9716946.1"/>
    </source>
</evidence>
<sequence>MIQILGKQFLPYLQNSQNIYIYVQKFIHDLEVRYGVEIMTQDNIGSVSDWLVQEGRMILSATLNSLGLVVILYFILYFLLTNGKNMERKLLSFLPLNDTNTKYFRKNLQSLVFSNAVGVPLVSLFQSLVALLGYWIAGVDEPFLWFVVTFLVSFVPFLGAMLVYIPLAFVLIYNGHVPWGVFLLLYGFIIVGSVDNIFRFWLLKKIGDTHPLITIFGVIVGLKLFGFIGLIFGPILISLLVLLIDLYNQEYSRTEEN</sequence>
<keyword evidence="3 6" id="KW-0812">Transmembrane</keyword>
<feature type="transmembrane region" description="Helical" evidence="6">
    <location>
        <begin position="179"/>
        <end position="201"/>
    </location>
</feature>
<dbReference type="InterPro" id="IPR002549">
    <property type="entry name" value="AI-2E-like"/>
</dbReference>
<keyword evidence="4 6" id="KW-1133">Transmembrane helix</keyword>
<proteinExistence type="inferred from homology"/>
<dbReference type="Proteomes" id="UP000808349">
    <property type="component" value="Unassembled WGS sequence"/>
</dbReference>
<name>A0A9D7S8P9_9BACT</name>
<evidence type="ECO:0000313" key="8">
    <source>
        <dbReference type="Proteomes" id="UP000808349"/>
    </source>
</evidence>
<feature type="transmembrane region" description="Helical" evidence="6">
    <location>
        <begin position="213"/>
        <end position="244"/>
    </location>
</feature>
<comment type="subcellular location">
    <subcellularLocation>
        <location evidence="1">Membrane</location>
        <topology evidence="1">Multi-pass membrane protein</topology>
    </subcellularLocation>
</comment>